<feature type="compositionally biased region" description="Basic residues" evidence="1">
    <location>
        <begin position="614"/>
        <end position="623"/>
    </location>
</feature>
<evidence type="ECO:0000256" key="1">
    <source>
        <dbReference type="SAM" id="MobiDB-lite"/>
    </source>
</evidence>
<evidence type="ECO:0000313" key="3">
    <source>
        <dbReference type="Proteomes" id="UP000011083"/>
    </source>
</evidence>
<gene>
    <name evidence="2" type="ORF">ACA1_189370</name>
</gene>
<reference evidence="2 3" key="1">
    <citation type="journal article" date="2013" name="Genome Biol.">
        <title>Genome of Acanthamoeba castellanii highlights extensive lateral gene transfer and early evolution of tyrosine kinase signaling.</title>
        <authorList>
            <person name="Clarke M."/>
            <person name="Lohan A.J."/>
            <person name="Liu B."/>
            <person name="Lagkouvardos I."/>
            <person name="Roy S."/>
            <person name="Zafar N."/>
            <person name="Bertelli C."/>
            <person name="Schilde C."/>
            <person name="Kianianmomeni A."/>
            <person name="Burglin T.R."/>
            <person name="Frech C."/>
            <person name="Turcotte B."/>
            <person name="Kopec K.O."/>
            <person name="Synnott J.M."/>
            <person name="Choo C."/>
            <person name="Paponov I."/>
            <person name="Finkler A."/>
            <person name="Soon Heng Tan C."/>
            <person name="Hutchins A.P."/>
            <person name="Weinmeier T."/>
            <person name="Rattei T."/>
            <person name="Chu J.S."/>
            <person name="Gimenez G."/>
            <person name="Irimia M."/>
            <person name="Rigden D.J."/>
            <person name="Fitzpatrick D.A."/>
            <person name="Lorenzo-Morales J."/>
            <person name="Bateman A."/>
            <person name="Chiu C.H."/>
            <person name="Tang P."/>
            <person name="Hegemann P."/>
            <person name="Fromm H."/>
            <person name="Raoult D."/>
            <person name="Greub G."/>
            <person name="Miranda-Saavedra D."/>
            <person name="Chen N."/>
            <person name="Nash P."/>
            <person name="Ginger M.L."/>
            <person name="Horn M."/>
            <person name="Schaap P."/>
            <person name="Caler L."/>
            <person name="Loftus B."/>
        </authorList>
    </citation>
    <scope>NUCLEOTIDE SEQUENCE [LARGE SCALE GENOMIC DNA]</scope>
    <source>
        <strain evidence="2 3">Neff</strain>
    </source>
</reference>
<feature type="compositionally biased region" description="Acidic residues" evidence="1">
    <location>
        <begin position="589"/>
        <end position="599"/>
    </location>
</feature>
<feature type="compositionally biased region" description="Basic and acidic residues" evidence="1">
    <location>
        <begin position="472"/>
        <end position="485"/>
    </location>
</feature>
<feature type="region of interest" description="Disordered" evidence="1">
    <location>
        <begin position="220"/>
        <end position="355"/>
    </location>
</feature>
<name>L8GE25_ACACF</name>
<feature type="compositionally biased region" description="Acidic residues" evidence="1">
    <location>
        <begin position="220"/>
        <end position="232"/>
    </location>
</feature>
<dbReference type="KEGG" id="acan:ACA1_189370"/>
<feature type="region of interest" description="Disordered" evidence="1">
    <location>
        <begin position="554"/>
        <end position="623"/>
    </location>
</feature>
<protein>
    <recommendedName>
        <fullName evidence="4">SAP domain-containing protein</fullName>
    </recommendedName>
</protein>
<dbReference type="AlphaFoldDB" id="L8GE25"/>
<dbReference type="Proteomes" id="UP000011083">
    <property type="component" value="Unassembled WGS sequence"/>
</dbReference>
<feature type="compositionally biased region" description="Basic and acidic residues" evidence="1">
    <location>
        <begin position="578"/>
        <end position="588"/>
    </location>
</feature>
<dbReference type="GeneID" id="14911719"/>
<accession>L8GE25</accession>
<feature type="compositionally biased region" description="Basic and acidic residues" evidence="1">
    <location>
        <begin position="319"/>
        <end position="332"/>
    </location>
</feature>
<dbReference type="EMBL" id="KB008154">
    <property type="protein sequence ID" value="ELR11282.1"/>
    <property type="molecule type" value="Genomic_DNA"/>
</dbReference>
<evidence type="ECO:0000313" key="2">
    <source>
        <dbReference type="EMBL" id="ELR11282.1"/>
    </source>
</evidence>
<evidence type="ECO:0008006" key="4">
    <source>
        <dbReference type="Google" id="ProtNLM"/>
    </source>
</evidence>
<proteinExistence type="predicted"/>
<feature type="compositionally biased region" description="Acidic residues" evidence="1">
    <location>
        <begin position="241"/>
        <end position="263"/>
    </location>
</feature>
<dbReference type="RefSeq" id="XP_004333295.1">
    <property type="nucleotide sequence ID" value="XM_004333247.1"/>
</dbReference>
<feature type="region of interest" description="Disordered" evidence="1">
    <location>
        <begin position="386"/>
        <end position="525"/>
    </location>
</feature>
<feature type="compositionally biased region" description="Acidic residues" evidence="1">
    <location>
        <begin position="282"/>
        <end position="304"/>
    </location>
</feature>
<organism evidence="2 3">
    <name type="scientific">Acanthamoeba castellanii (strain ATCC 30010 / Neff)</name>
    <dbReference type="NCBI Taxonomy" id="1257118"/>
    <lineage>
        <taxon>Eukaryota</taxon>
        <taxon>Amoebozoa</taxon>
        <taxon>Discosea</taxon>
        <taxon>Longamoebia</taxon>
        <taxon>Centramoebida</taxon>
        <taxon>Acanthamoebidae</taxon>
        <taxon>Acanthamoeba</taxon>
    </lineage>
</organism>
<feature type="compositionally biased region" description="Acidic residues" evidence="1">
    <location>
        <begin position="405"/>
        <end position="414"/>
    </location>
</feature>
<dbReference type="VEuPathDB" id="AmoebaDB:ACA1_189370"/>
<keyword evidence="3" id="KW-1185">Reference proteome</keyword>
<sequence length="659" mass="73435">MMAAGPKQILEPAQIRSACNVLSIDMLREMLSQSRQFEAAKLWYARKEQLIAHIEKEVLAAGAMELITKLSYGNVHAWLQELDEVVDDQNLYDMRQALYRLIEGTPLAFIGILGEGLLRNIAAEIRLDATVPKDEVRGTIKDEMQLEGLESFLDRLSPEQLQRLWAEWGLLPATPPSDKVTLIERLVMWVFDIGMDGEEADSESYAEADADASIEDQAERMEMEEDEIEQEAAEQAKGEHQDEESEMKEDHEAEDEDEGEGEQNLDGSMNGLASVSVSAIAGEDEDDEGKAGEEDGMEELELELSTDAALGSLTPQEQSVDRPAEASIHEESVFPAEEEEQEAEEELEVPEQVRTEEVAIQTETVAVTELSGFEISVEEVVVEEGHDNAFQQEPIVEEAVILSMEESDDEEEENKEQTKEEELAAQPAAAAEKEEEAALAVQMPSEARDEEEVNTEEASAAPAKEDDAAEQQQKEEEPLEKPQAEKEEEETEKEDVPVPSTPSRRASRLLSNIGELKPGLTHDDLEGFSNTVLRQYCRDHGLAHGRTKKENIASILAHWASPESATPAEGNTTPRKRAREDGEQRSESESEMDQSESETETSASERENDDGLTPRRRMAKRRRRATEIVDLLSLNATPTAARTVRRSARRSMATFTKDT</sequence>
<feature type="compositionally biased region" description="Acidic residues" evidence="1">
    <location>
        <begin position="336"/>
        <end position="349"/>
    </location>
</feature>